<feature type="compositionally biased region" description="Basic and acidic residues" evidence="1">
    <location>
        <begin position="773"/>
        <end position="789"/>
    </location>
</feature>
<feature type="region of interest" description="Disordered" evidence="1">
    <location>
        <begin position="506"/>
        <end position="705"/>
    </location>
</feature>
<protein>
    <submittedName>
        <fullName evidence="2">Uncharacterized protein</fullName>
    </submittedName>
</protein>
<feature type="region of interest" description="Disordered" evidence="1">
    <location>
        <begin position="1"/>
        <end position="26"/>
    </location>
</feature>
<sequence>MNRSSLTRNGALVTSTTSGRSSKKMTRKMDLKNNWLESMHTGSISGCIPFLKVTFRQLIEAIGCESNICELDIFQLQLFVEEIINTFLTFFKRMKLSDEDITKGRAAFRMFISAWQYDYEKLGEFMSKSYLSAVMKICCTSMPATHRDFTVFHLITEVTLCERVHVKSHERSECISRLNMLYKNGVFPTLRIPIKTIIARLFDMMRLTPAAMKFAARDPMPDKCVAYNIADNEENLIKCCDMEFKDPQDDEKDIKVKNAHISVDSRVITIIPEKIRSFNSVQVTIEPQMVNKADVKLTEKYAFTLDISVDEFFDEPWSNLGKRVTFLIDADQSMEMFETHAKIWKWKIPKKTEKPVVEKKETRKLNNNSLDAMSSISSMHNESAWKEKIEIHNVRKRESHLRRLRANSLAEAPKKKRGRPKKETIPIQEQVENFEPKIEKVEKVALPPRRFGAAKFKEPSSLHRTLKEQNKLFDEINNESPTITLNKVPNSILNVGGSKIFDIPQSTIQNDAPKKLPKKRVKSRKLVDPSQSPLESSSEEEFVSDGSEYLPAYKNITKGTKKLAKMDVERPRSSTKKTRKVRDSTTKMKRTKIRDLKSSSEDEERGIVRKPGKVEKTPVLHKKAEDNITHKKAEPEVTEQPRRSGASSSRRSFPKPNLPPVDSLAGPSSKSGHDAPLISNPRVGLRKQIENEKVESQDNEIEEMDSCQLIDGLGFRPNPDEIKLTKVFSFQECDQIISVLEDLLKLVEVGVTVPPPRPPSPSSESESDSETDPDQRKERDTGIGSRETESSDIMDVMKRFMATLNS</sequence>
<accession>E4XXY2</accession>
<reference evidence="2" key="1">
    <citation type="journal article" date="2010" name="Science">
        <title>Plasticity of animal genome architecture unmasked by rapid evolution of a pelagic tunicate.</title>
        <authorList>
            <person name="Denoeud F."/>
            <person name="Henriet S."/>
            <person name="Mungpakdee S."/>
            <person name="Aury J.M."/>
            <person name="Da Silva C."/>
            <person name="Brinkmann H."/>
            <person name="Mikhaleva J."/>
            <person name="Olsen L.C."/>
            <person name="Jubin C."/>
            <person name="Canestro C."/>
            <person name="Bouquet J.M."/>
            <person name="Danks G."/>
            <person name="Poulain J."/>
            <person name="Campsteijn C."/>
            <person name="Adamski M."/>
            <person name="Cross I."/>
            <person name="Yadetie F."/>
            <person name="Muffato M."/>
            <person name="Louis A."/>
            <person name="Butcher S."/>
            <person name="Tsagkogeorga G."/>
            <person name="Konrad A."/>
            <person name="Singh S."/>
            <person name="Jensen M.F."/>
            <person name="Cong E.H."/>
            <person name="Eikeseth-Otteraa H."/>
            <person name="Noel B."/>
            <person name="Anthouard V."/>
            <person name="Porcel B.M."/>
            <person name="Kachouri-Lafond R."/>
            <person name="Nishino A."/>
            <person name="Ugolini M."/>
            <person name="Chourrout P."/>
            <person name="Nishida H."/>
            <person name="Aasland R."/>
            <person name="Huzurbazar S."/>
            <person name="Westhof E."/>
            <person name="Delsuc F."/>
            <person name="Lehrach H."/>
            <person name="Reinhardt R."/>
            <person name="Weissenbach J."/>
            <person name="Roy S.W."/>
            <person name="Artiguenave F."/>
            <person name="Postlethwait J.H."/>
            <person name="Manak J.R."/>
            <person name="Thompson E.M."/>
            <person name="Jaillon O."/>
            <person name="Du Pasquier L."/>
            <person name="Boudinot P."/>
            <person name="Liberles D.A."/>
            <person name="Volff J.N."/>
            <person name="Philippe H."/>
            <person name="Lenhard B."/>
            <person name="Roest Crollius H."/>
            <person name="Wincker P."/>
            <person name="Chourrout D."/>
        </authorList>
    </citation>
    <scope>NUCLEOTIDE SEQUENCE [LARGE SCALE GENOMIC DNA]</scope>
</reference>
<evidence type="ECO:0000256" key="1">
    <source>
        <dbReference type="SAM" id="MobiDB-lite"/>
    </source>
</evidence>
<dbReference type="Proteomes" id="UP000001307">
    <property type="component" value="Unassembled WGS sequence"/>
</dbReference>
<proteinExistence type="predicted"/>
<feature type="compositionally biased region" description="Polar residues" evidence="1">
    <location>
        <begin position="1"/>
        <end position="20"/>
    </location>
</feature>
<feature type="compositionally biased region" description="Basic and acidic residues" evidence="1">
    <location>
        <begin position="612"/>
        <end position="642"/>
    </location>
</feature>
<organism evidence="2">
    <name type="scientific">Oikopleura dioica</name>
    <name type="common">Tunicate</name>
    <dbReference type="NCBI Taxonomy" id="34765"/>
    <lineage>
        <taxon>Eukaryota</taxon>
        <taxon>Metazoa</taxon>
        <taxon>Chordata</taxon>
        <taxon>Tunicata</taxon>
        <taxon>Appendicularia</taxon>
        <taxon>Copelata</taxon>
        <taxon>Oikopleuridae</taxon>
        <taxon>Oikopleura</taxon>
    </lineage>
</organism>
<dbReference type="EMBL" id="FN653300">
    <property type="protein sequence ID" value="CBY14510.1"/>
    <property type="molecule type" value="Genomic_DNA"/>
</dbReference>
<feature type="region of interest" description="Disordered" evidence="1">
    <location>
        <begin position="752"/>
        <end position="795"/>
    </location>
</feature>
<name>E4XXY2_OIKDI</name>
<evidence type="ECO:0000313" key="2">
    <source>
        <dbReference type="EMBL" id="CBY14510.1"/>
    </source>
</evidence>
<evidence type="ECO:0000313" key="3">
    <source>
        <dbReference type="Proteomes" id="UP000001307"/>
    </source>
</evidence>
<gene>
    <name evidence="2" type="ORF">GSOID_T00007539001</name>
</gene>
<keyword evidence="3" id="KW-1185">Reference proteome</keyword>
<feature type="compositionally biased region" description="Basic and acidic residues" evidence="1">
    <location>
        <begin position="687"/>
        <end position="696"/>
    </location>
</feature>
<dbReference type="AlphaFoldDB" id="E4XXY2"/>
<dbReference type="InParanoid" id="E4XXY2"/>
<feature type="region of interest" description="Disordered" evidence="1">
    <location>
        <begin position="400"/>
        <end position="423"/>
    </location>
</feature>
<feature type="compositionally biased region" description="Basic residues" evidence="1">
    <location>
        <begin position="515"/>
        <end position="524"/>
    </location>
</feature>